<proteinExistence type="predicted"/>
<accession>A0AA90P516</accession>
<gene>
    <name evidence="2" type="ORF">Q8G35_26040</name>
</gene>
<feature type="domain" description="N-acetyltransferase" evidence="1">
    <location>
        <begin position="10"/>
        <end position="163"/>
    </location>
</feature>
<sequence>MGLQTNDEGVRLREVKESDLPIFFEQQLDPAANYMAAFTSKDPSDKAAFLTHWKNILTNRDIQKMTILCNGGVAGSILKFEQFGNPEVSYWIGKQFWGKGIATCALLHFLPKIKVRPLYARAAKDNLASIRVLEKCGFERFDEDKGYSHARGKEVEEFILKLES</sequence>
<evidence type="ECO:0000259" key="1">
    <source>
        <dbReference type="PROSITE" id="PS51186"/>
    </source>
</evidence>
<dbReference type="Proteomes" id="UP001178277">
    <property type="component" value="Unassembled WGS sequence"/>
</dbReference>
<dbReference type="GO" id="GO:0016747">
    <property type="term" value="F:acyltransferase activity, transferring groups other than amino-acyl groups"/>
    <property type="evidence" value="ECO:0007669"/>
    <property type="project" value="InterPro"/>
</dbReference>
<dbReference type="AlphaFoldDB" id="A0AA90P516"/>
<dbReference type="InterPro" id="IPR016181">
    <property type="entry name" value="Acyl_CoA_acyltransferase"/>
</dbReference>
<dbReference type="EMBL" id="JAUUTP010000049">
    <property type="protein sequence ID" value="MDP1421730.1"/>
    <property type="molecule type" value="Genomic_DNA"/>
</dbReference>
<evidence type="ECO:0000313" key="3">
    <source>
        <dbReference type="Proteomes" id="UP001178277"/>
    </source>
</evidence>
<dbReference type="Gene3D" id="3.40.630.30">
    <property type="match status" value="1"/>
</dbReference>
<comment type="caution">
    <text evidence="2">The sequence shown here is derived from an EMBL/GenBank/DDBJ whole genome shotgun (WGS) entry which is preliminary data.</text>
</comment>
<dbReference type="InterPro" id="IPR000182">
    <property type="entry name" value="GNAT_dom"/>
</dbReference>
<dbReference type="Pfam" id="PF13302">
    <property type="entry name" value="Acetyltransf_3"/>
    <property type="match status" value="1"/>
</dbReference>
<dbReference type="PANTHER" id="PTHR43328:SF1">
    <property type="entry name" value="N-ACETYLTRANSFERASE DOMAIN-CONTAINING PROTEIN"/>
    <property type="match status" value="1"/>
</dbReference>
<dbReference type="RefSeq" id="WP_305162725.1">
    <property type="nucleotide sequence ID" value="NZ_JAUUTP010000049.1"/>
</dbReference>
<name>A0AA90P516_9BACI</name>
<protein>
    <submittedName>
        <fullName evidence="2">GNAT family N-acetyltransferase</fullName>
    </submittedName>
</protein>
<reference evidence="2" key="1">
    <citation type="submission" date="2023-07" db="EMBL/GenBank/DDBJ databases">
        <title>Murine gut Bacillus species.</title>
        <authorList>
            <person name="Gutman E."/>
            <person name="Hashuel R."/>
            <person name="Litvak Y."/>
        </authorList>
    </citation>
    <scope>NUCLEOTIDE SEQUENCE</scope>
    <source>
        <strain evidence="2">RU283</strain>
    </source>
</reference>
<dbReference type="PROSITE" id="PS51186">
    <property type="entry name" value="GNAT"/>
    <property type="match status" value="1"/>
</dbReference>
<evidence type="ECO:0000313" key="2">
    <source>
        <dbReference type="EMBL" id="MDP1421730.1"/>
    </source>
</evidence>
<dbReference type="SUPFAM" id="SSF55729">
    <property type="entry name" value="Acyl-CoA N-acyltransferases (Nat)"/>
    <property type="match status" value="1"/>
</dbReference>
<organism evidence="2 3">
    <name type="scientific">Peribacillus simplex</name>
    <dbReference type="NCBI Taxonomy" id="1478"/>
    <lineage>
        <taxon>Bacteria</taxon>
        <taxon>Bacillati</taxon>
        <taxon>Bacillota</taxon>
        <taxon>Bacilli</taxon>
        <taxon>Bacillales</taxon>
        <taxon>Bacillaceae</taxon>
        <taxon>Peribacillus</taxon>
    </lineage>
</organism>
<dbReference type="PANTHER" id="PTHR43328">
    <property type="entry name" value="ACETYLTRANSFERASE-RELATED"/>
    <property type="match status" value="1"/>
</dbReference>